<dbReference type="InterPro" id="IPR036374">
    <property type="entry name" value="OxRdtase_Mopterin-bd_sf"/>
</dbReference>
<gene>
    <name evidence="3" type="ORF">SAMN05192573_12922</name>
</gene>
<dbReference type="AlphaFoldDB" id="A0A1G8MVC9"/>
<name>A0A1G8MVC9_9SPHI</name>
<dbReference type="Gene3D" id="3.90.420.10">
    <property type="entry name" value="Oxidoreductase, molybdopterin-binding domain"/>
    <property type="match status" value="1"/>
</dbReference>
<dbReference type="RefSeq" id="WP_091176107.1">
    <property type="nucleotide sequence ID" value="NZ_FNCG01000029.1"/>
</dbReference>
<sequence>MKLTKKLSKVFSKNKGPKKELTVEQKISRRNFISFGSFLVLGGAAYGGWRWLYTSPNEVPGITGEAHKPLRAVLNANEKVVRQLYSNKNLVKTYPKEMAAKVVRHNSDIGSEGLIDVGNWKLSVKKQNGELLNIGIDEIKKLPKTEIVYDFKCVEGWDQISHWGGVKFSDFIAHFKLDAETRFEYVGMETPDKEYYVGVDMPSAMHPQTLLAYEVNEKPLPPKHGAPLRLIIPVKYGIKNLKRIGSITFSNSRPRDYWAEQGYDYYAGL</sequence>
<keyword evidence="1" id="KW-0812">Transmembrane</keyword>
<dbReference type="PANTHER" id="PTHR43032">
    <property type="entry name" value="PROTEIN-METHIONINE-SULFOXIDE REDUCTASE"/>
    <property type="match status" value="1"/>
</dbReference>
<organism evidence="3 4">
    <name type="scientific">Mucilaginibacter gossypii</name>
    <dbReference type="NCBI Taxonomy" id="551996"/>
    <lineage>
        <taxon>Bacteria</taxon>
        <taxon>Pseudomonadati</taxon>
        <taxon>Bacteroidota</taxon>
        <taxon>Sphingobacteriia</taxon>
        <taxon>Sphingobacteriales</taxon>
        <taxon>Sphingobacteriaceae</taxon>
        <taxon>Mucilaginibacter</taxon>
    </lineage>
</organism>
<evidence type="ECO:0000313" key="4">
    <source>
        <dbReference type="Proteomes" id="UP000199705"/>
    </source>
</evidence>
<keyword evidence="1" id="KW-1133">Transmembrane helix</keyword>
<accession>A0A1G8MVC9</accession>
<dbReference type="Proteomes" id="UP000199705">
    <property type="component" value="Unassembled WGS sequence"/>
</dbReference>
<keyword evidence="4" id="KW-1185">Reference proteome</keyword>
<dbReference type="InterPro" id="IPR000572">
    <property type="entry name" value="OxRdtase_Mopterin-bd_dom"/>
</dbReference>
<keyword evidence="1" id="KW-0472">Membrane</keyword>
<feature type="transmembrane region" description="Helical" evidence="1">
    <location>
        <begin position="32"/>
        <end position="52"/>
    </location>
</feature>
<feature type="domain" description="Oxidoreductase molybdopterin-binding" evidence="2">
    <location>
        <begin position="115"/>
        <end position="258"/>
    </location>
</feature>
<dbReference type="SUPFAM" id="SSF56524">
    <property type="entry name" value="Oxidoreductase molybdopterin-binding domain"/>
    <property type="match status" value="1"/>
</dbReference>
<dbReference type="Pfam" id="PF00174">
    <property type="entry name" value="Oxidored_molyb"/>
    <property type="match status" value="1"/>
</dbReference>
<evidence type="ECO:0000259" key="2">
    <source>
        <dbReference type="Pfam" id="PF00174"/>
    </source>
</evidence>
<protein>
    <submittedName>
        <fullName evidence="3">DMSO/TMAO reductase YedYZ, molybdopterin-dependent catalytic subunit</fullName>
    </submittedName>
</protein>
<reference evidence="4" key="1">
    <citation type="submission" date="2016-10" db="EMBL/GenBank/DDBJ databases">
        <authorList>
            <person name="Varghese N."/>
            <person name="Submissions S."/>
        </authorList>
    </citation>
    <scope>NUCLEOTIDE SEQUENCE [LARGE SCALE GENOMIC DNA]</scope>
    <source>
        <strain evidence="4">Gh-67</strain>
    </source>
</reference>
<proteinExistence type="predicted"/>
<evidence type="ECO:0000313" key="3">
    <source>
        <dbReference type="EMBL" id="SDI71833.1"/>
    </source>
</evidence>
<dbReference type="EMBL" id="FNCG01000029">
    <property type="protein sequence ID" value="SDI71833.1"/>
    <property type="molecule type" value="Genomic_DNA"/>
</dbReference>
<dbReference type="STRING" id="551996.SAMN05192573_12922"/>
<evidence type="ECO:0000256" key="1">
    <source>
        <dbReference type="SAM" id="Phobius"/>
    </source>
</evidence>